<dbReference type="GO" id="GO:0006310">
    <property type="term" value="P:DNA recombination"/>
    <property type="evidence" value="ECO:0007669"/>
    <property type="project" value="UniProtKB-KW"/>
</dbReference>
<dbReference type="EMBL" id="NJBA01000027">
    <property type="protein sequence ID" value="OWP47406.1"/>
    <property type="molecule type" value="Genomic_DNA"/>
</dbReference>
<evidence type="ECO:0000259" key="6">
    <source>
        <dbReference type="PROSITE" id="PS50994"/>
    </source>
</evidence>
<dbReference type="AlphaFoldDB" id="A0A246F307"/>
<dbReference type="InterPro" id="IPR012337">
    <property type="entry name" value="RNaseH-like_sf"/>
</dbReference>
<evidence type="ECO:0000256" key="1">
    <source>
        <dbReference type="ARBA" id="ARBA00009277"/>
    </source>
</evidence>
<evidence type="ECO:0000259" key="5">
    <source>
        <dbReference type="PROSITE" id="PS50531"/>
    </source>
</evidence>
<dbReference type="PANTHER" id="PTHR35004">
    <property type="entry name" value="TRANSPOSASE RV3428C-RELATED"/>
    <property type="match status" value="1"/>
</dbReference>
<dbReference type="PANTHER" id="PTHR35004:SF6">
    <property type="entry name" value="TRANSPOSASE"/>
    <property type="match status" value="1"/>
</dbReference>
<dbReference type="Pfam" id="PF00665">
    <property type="entry name" value="rve"/>
    <property type="match status" value="1"/>
</dbReference>
<feature type="non-terminal residue" evidence="7">
    <location>
        <position position="202"/>
    </location>
</feature>
<feature type="domain" description="Integrase catalytic" evidence="6">
    <location>
        <begin position="106"/>
        <end position="202"/>
    </location>
</feature>
<dbReference type="InterPro" id="IPR036397">
    <property type="entry name" value="RNaseH_sf"/>
</dbReference>
<comment type="similarity">
    <text evidence="1">Belongs to the transposase IS21/IS408/IS1162 family.</text>
</comment>
<gene>
    <name evidence="7" type="ORF">CEG18_28990</name>
</gene>
<dbReference type="NCBIfam" id="NF033546">
    <property type="entry name" value="transpos_IS21"/>
    <property type="match status" value="1"/>
</dbReference>
<evidence type="ECO:0000256" key="4">
    <source>
        <dbReference type="ARBA" id="ARBA00023172"/>
    </source>
</evidence>
<dbReference type="PROSITE" id="PS50531">
    <property type="entry name" value="HTH_IS21"/>
    <property type="match status" value="1"/>
</dbReference>
<protein>
    <submittedName>
        <fullName evidence="7">IS21 family transposase</fullName>
    </submittedName>
</protein>
<keyword evidence="2" id="KW-0815">Transposition</keyword>
<dbReference type="GO" id="GO:0003677">
    <property type="term" value="F:DNA binding"/>
    <property type="evidence" value="ECO:0007669"/>
    <property type="project" value="UniProtKB-KW"/>
</dbReference>
<comment type="caution">
    <text evidence="7">The sequence shown here is derived from an EMBL/GenBank/DDBJ whole genome shotgun (WGS) entry which is preliminary data.</text>
</comment>
<evidence type="ECO:0000313" key="7">
    <source>
        <dbReference type="EMBL" id="OWP47406.1"/>
    </source>
</evidence>
<dbReference type="Proteomes" id="UP000198145">
    <property type="component" value="Unassembled WGS sequence"/>
</dbReference>
<sequence>MMILGLHRQGLSVSAIAERTGRDRKTVRRYIRGELAAPKYKPRQPRLTTIAPFEAYLRQRVTDWPDLSSARLLREVREQGYEGGKTVLYDFLRSVRPSPAPVFEVRFETPAGQQAQVDFAEFKVNFGNRGLVRKVWLFAMVLGHSRYLWAQLVLHQDLPTVLRCHMEAFAHFGGVPRAILYDRMKTAVLGGDDSDRGIFYNA</sequence>
<dbReference type="Pfam" id="PF13384">
    <property type="entry name" value="HTH_23"/>
    <property type="match status" value="1"/>
</dbReference>
<dbReference type="InterPro" id="IPR009057">
    <property type="entry name" value="Homeodomain-like_sf"/>
</dbReference>
<name>A0A246F307_PSENT</name>
<dbReference type="InterPro" id="IPR001584">
    <property type="entry name" value="Integrase_cat-core"/>
</dbReference>
<evidence type="ECO:0000313" key="8">
    <source>
        <dbReference type="Proteomes" id="UP000198145"/>
    </source>
</evidence>
<evidence type="ECO:0000256" key="3">
    <source>
        <dbReference type="ARBA" id="ARBA00023125"/>
    </source>
</evidence>
<evidence type="ECO:0000256" key="2">
    <source>
        <dbReference type="ARBA" id="ARBA00022578"/>
    </source>
</evidence>
<dbReference type="InterPro" id="IPR017894">
    <property type="entry name" value="HTH_IS21_transposase_type"/>
</dbReference>
<dbReference type="PROSITE" id="PS50994">
    <property type="entry name" value="INTEGRASE"/>
    <property type="match status" value="1"/>
</dbReference>
<dbReference type="SUPFAM" id="SSF53098">
    <property type="entry name" value="Ribonuclease H-like"/>
    <property type="match status" value="1"/>
</dbReference>
<keyword evidence="4" id="KW-0233">DNA recombination</keyword>
<dbReference type="Gene3D" id="3.30.420.10">
    <property type="entry name" value="Ribonuclease H-like superfamily/Ribonuclease H"/>
    <property type="match status" value="1"/>
</dbReference>
<dbReference type="GO" id="GO:0015074">
    <property type="term" value="P:DNA integration"/>
    <property type="evidence" value="ECO:0007669"/>
    <property type="project" value="InterPro"/>
</dbReference>
<proteinExistence type="inferred from homology"/>
<accession>A0A246F307</accession>
<feature type="domain" description="HTH IS21-type" evidence="5">
    <location>
        <begin position="1"/>
        <end position="61"/>
    </location>
</feature>
<dbReference type="RefSeq" id="WP_141099407.1">
    <property type="nucleotide sequence ID" value="NZ_NJBA01000027.1"/>
</dbReference>
<dbReference type="SUPFAM" id="SSF46689">
    <property type="entry name" value="Homeodomain-like"/>
    <property type="match status" value="1"/>
</dbReference>
<organism evidence="7 8">
    <name type="scientific">Pseudomonas nitroreducens</name>
    <dbReference type="NCBI Taxonomy" id="46680"/>
    <lineage>
        <taxon>Bacteria</taxon>
        <taxon>Pseudomonadati</taxon>
        <taxon>Pseudomonadota</taxon>
        <taxon>Gammaproteobacteria</taxon>
        <taxon>Pseudomonadales</taxon>
        <taxon>Pseudomonadaceae</taxon>
        <taxon>Pseudomonas</taxon>
    </lineage>
</organism>
<dbReference type="GO" id="GO:0032196">
    <property type="term" value="P:transposition"/>
    <property type="evidence" value="ECO:0007669"/>
    <property type="project" value="UniProtKB-KW"/>
</dbReference>
<keyword evidence="3" id="KW-0238">DNA-binding</keyword>
<dbReference type="Gene3D" id="1.10.10.60">
    <property type="entry name" value="Homeodomain-like"/>
    <property type="match status" value="1"/>
</dbReference>
<reference evidence="7 8" key="1">
    <citation type="submission" date="2017-06" db="EMBL/GenBank/DDBJ databases">
        <title>Draft genome of Pseudomonas nitroreducens DF05.</title>
        <authorList>
            <person name="Iyer R."/>
        </authorList>
    </citation>
    <scope>NUCLEOTIDE SEQUENCE [LARGE SCALE GENOMIC DNA]</scope>
    <source>
        <strain evidence="7 8">DF05</strain>
    </source>
</reference>